<protein>
    <submittedName>
        <fullName evidence="1">Uncharacterized protein</fullName>
    </submittedName>
</protein>
<evidence type="ECO:0000313" key="1">
    <source>
        <dbReference type="EMBL" id="GBP56089.1"/>
    </source>
</evidence>
<gene>
    <name evidence="1" type="ORF">EVAR_43853_1</name>
</gene>
<dbReference type="Proteomes" id="UP000299102">
    <property type="component" value="Unassembled WGS sequence"/>
</dbReference>
<reference evidence="1 2" key="1">
    <citation type="journal article" date="2019" name="Commun. Biol.">
        <title>The bagworm genome reveals a unique fibroin gene that provides high tensile strength.</title>
        <authorList>
            <person name="Kono N."/>
            <person name="Nakamura H."/>
            <person name="Ohtoshi R."/>
            <person name="Tomita M."/>
            <person name="Numata K."/>
            <person name="Arakawa K."/>
        </authorList>
    </citation>
    <scope>NUCLEOTIDE SEQUENCE [LARGE SCALE GENOMIC DNA]</scope>
</reference>
<name>A0A4C1X151_EUMVA</name>
<organism evidence="1 2">
    <name type="scientific">Eumeta variegata</name>
    <name type="common">Bagworm moth</name>
    <name type="synonym">Eumeta japonica</name>
    <dbReference type="NCBI Taxonomy" id="151549"/>
    <lineage>
        <taxon>Eukaryota</taxon>
        <taxon>Metazoa</taxon>
        <taxon>Ecdysozoa</taxon>
        <taxon>Arthropoda</taxon>
        <taxon>Hexapoda</taxon>
        <taxon>Insecta</taxon>
        <taxon>Pterygota</taxon>
        <taxon>Neoptera</taxon>
        <taxon>Endopterygota</taxon>
        <taxon>Lepidoptera</taxon>
        <taxon>Glossata</taxon>
        <taxon>Ditrysia</taxon>
        <taxon>Tineoidea</taxon>
        <taxon>Psychidae</taxon>
        <taxon>Oiketicinae</taxon>
        <taxon>Eumeta</taxon>
    </lineage>
</organism>
<comment type="caution">
    <text evidence="1">The sequence shown here is derived from an EMBL/GenBank/DDBJ whole genome shotgun (WGS) entry which is preliminary data.</text>
</comment>
<evidence type="ECO:0000313" key="2">
    <source>
        <dbReference type="Proteomes" id="UP000299102"/>
    </source>
</evidence>
<dbReference type="EMBL" id="BGZK01000684">
    <property type="protein sequence ID" value="GBP56089.1"/>
    <property type="molecule type" value="Genomic_DNA"/>
</dbReference>
<accession>A0A4C1X151</accession>
<sequence length="138" mass="15596">MAFQRRPAPAPRAATPAKATATFTAHRFGDTGRGGSPFVSAVPTHLEHLVTSYLRFQLYLCCLCAFLEELFHLMLNTQHQLLLIQEPVVSRAPWFCRFLPTVLLSIEVVSFSCMHNNHDNSLRTSDDSNRRVAKRVRA</sequence>
<keyword evidence="2" id="KW-1185">Reference proteome</keyword>
<dbReference type="AlphaFoldDB" id="A0A4C1X151"/>
<proteinExistence type="predicted"/>